<evidence type="ECO:0000256" key="2">
    <source>
        <dbReference type="SAM" id="MobiDB-lite"/>
    </source>
</evidence>
<dbReference type="Pfam" id="PF00144">
    <property type="entry name" value="Beta-lactamase"/>
    <property type="match status" value="1"/>
</dbReference>
<dbReference type="Gene3D" id="3.40.710.10">
    <property type="entry name" value="DD-peptidase/beta-lactamase superfamily"/>
    <property type="match status" value="1"/>
</dbReference>
<dbReference type="AlphaFoldDB" id="A0A516PXC8"/>
<accession>A0A516PXC8</accession>
<dbReference type="PANTHER" id="PTHR43283:SF11">
    <property type="entry name" value="BETA-LACTAMASE-RELATED DOMAIN-CONTAINING PROTEIN"/>
    <property type="match status" value="1"/>
</dbReference>
<organism evidence="5 6">
    <name type="scientific">Microlunatus elymi</name>
    <dbReference type="NCBI Taxonomy" id="2596828"/>
    <lineage>
        <taxon>Bacteria</taxon>
        <taxon>Bacillati</taxon>
        <taxon>Actinomycetota</taxon>
        <taxon>Actinomycetes</taxon>
        <taxon>Propionibacteriales</taxon>
        <taxon>Propionibacteriaceae</taxon>
        <taxon>Microlunatus</taxon>
    </lineage>
</organism>
<gene>
    <name evidence="5" type="ORF">FOE78_07735</name>
</gene>
<dbReference type="Pfam" id="PF20773">
    <property type="entry name" value="InhA-like_MAM"/>
    <property type="match status" value="1"/>
</dbReference>
<evidence type="ECO:0000313" key="6">
    <source>
        <dbReference type="Proteomes" id="UP000319263"/>
    </source>
</evidence>
<feature type="signal peptide" evidence="3">
    <location>
        <begin position="1"/>
        <end position="35"/>
    </location>
</feature>
<feature type="compositionally biased region" description="Low complexity" evidence="2">
    <location>
        <begin position="32"/>
        <end position="51"/>
    </location>
</feature>
<dbReference type="PANTHER" id="PTHR43283">
    <property type="entry name" value="BETA-LACTAMASE-RELATED"/>
    <property type="match status" value="1"/>
</dbReference>
<reference evidence="5 6" key="1">
    <citation type="submission" date="2019-07" db="EMBL/GenBank/DDBJ databases">
        <title>Microlunatus dokdonensis sp. nov. isolated from the rhizospheric soil of the wild plant Elymus tsukushiensis.</title>
        <authorList>
            <person name="Ghim S.-Y."/>
            <person name="Hwang Y.-J."/>
            <person name="Son J.-S."/>
            <person name="Shin J.-H."/>
        </authorList>
    </citation>
    <scope>NUCLEOTIDE SEQUENCE [LARGE SCALE GENOMIC DNA]</scope>
    <source>
        <strain evidence="5 6">KUDC0627</strain>
    </source>
</reference>
<dbReference type="SUPFAM" id="SSF56601">
    <property type="entry name" value="beta-lactamase/transpeptidase-like"/>
    <property type="match status" value="1"/>
</dbReference>
<dbReference type="InterPro" id="IPR050789">
    <property type="entry name" value="Diverse_Enzym_Activities"/>
</dbReference>
<dbReference type="GO" id="GO:0016787">
    <property type="term" value="F:hydrolase activity"/>
    <property type="evidence" value="ECO:0007669"/>
    <property type="project" value="UniProtKB-KW"/>
</dbReference>
<keyword evidence="1 5" id="KW-0378">Hydrolase</keyword>
<keyword evidence="6" id="KW-1185">Reference proteome</keyword>
<protein>
    <submittedName>
        <fullName evidence="5">Serine hydrolase</fullName>
    </submittedName>
</protein>
<evidence type="ECO:0000313" key="5">
    <source>
        <dbReference type="EMBL" id="QDP95802.1"/>
    </source>
</evidence>
<dbReference type="InterPro" id="IPR012338">
    <property type="entry name" value="Beta-lactam/transpept-like"/>
</dbReference>
<dbReference type="Proteomes" id="UP000319263">
    <property type="component" value="Chromosome"/>
</dbReference>
<dbReference type="KEGG" id="mik:FOE78_07735"/>
<name>A0A516PXC8_9ACTN</name>
<evidence type="ECO:0000259" key="4">
    <source>
        <dbReference type="Pfam" id="PF00144"/>
    </source>
</evidence>
<dbReference type="InterPro" id="IPR006311">
    <property type="entry name" value="TAT_signal"/>
</dbReference>
<dbReference type="RefSeq" id="WP_143985769.1">
    <property type="nucleotide sequence ID" value="NZ_CP041692.1"/>
</dbReference>
<evidence type="ECO:0000256" key="3">
    <source>
        <dbReference type="SAM" id="SignalP"/>
    </source>
</evidence>
<feature type="chain" id="PRO_5022062139" evidence="3">
    <location>
        <begin position="36"/>
        <end position="622"/>
    </location>
</feature>
<evidence type="ECO:0000256" key="1">
    <source>
        <dbReference type="ARBA" id="ARBA00022801"/>
    </source>
</evidence>
<sequence>MILEPGKSAASRRAVLGAAVGGAAAAFVGTATASAAPRDPTTATGHTTTPHRAQSTRVARAATAVDGAPTITSDDLRFTPWARLRRGRPEQVGLERDSIAQLRTDIARYLVPTPDTPAHPEYAGATVIAVKDGVIVAYESAGKAVRYGLDGDTVVELPVAQQIDARLDTIWDLASMSKLFTATAVMQLIESGRVGLEEPVVSYLPDFAAHGKSDILIRHLLTHTSGLIPDPIPSLWAGYDTYDERIAAILDTTPDAPPGTEYVYSDLNFLTLGLVVEVVSGQRLDDYVRDHITRPLGMHDTMYNPPAALKHRVAAEEYEPWADRGLVWGSVHDENAWALGGVAGHAGVFSTAYDIAIFAQTYLNGGSYRGVRILQEDTVRQMLHDFNGATFPDDTHGLGWELGLVWYHGAIWSPVSFGHTGYTGTSIVVDPIEHQFVILLTNRVHPSRDWGSNNPSRRAVADDLGMANPVRPRHGRQEWFAGRANKTDATLDVPLPATAAGKLDFDYWYDTEPHYDFGRLQYSTDGTSFSPLPFTLDGGQWHWTTDGSVSGYGGRRWLRGSADLPAGTTTLRWSYQTDTNSQGRGVYLGAVRVTDGHKIIFDSLRPRDAAKVRTDGWTATDR</sequence>
<dbReference type="OrthoDB" id="9809635at2"/>
<keyword evidence="3" id="KW-0732">Signal</keyword>
<feature type="domain" description="Beta-lactamase-related" evidence="4">
    <location>
        <begin position="122"/>
        <end position="461"/>
    </location>
</feature>
<dbReference type="PROSITE" id="PS51318">
    <property type="entry name" value="TAT"/>
    <property type="match status" value="1"/>
</dbReference>
<dbReference type="InterPro" id="IPR001466">
    <property type="entry name" value="Beta-lactam-related"/>
</dbReference>
<proteinExistence type="predicted"/>
<feature type="region of interest" description="Disordered" evidence="2">
    <location>
        <begin position="32"/>
        <end position="55"/>
    </location>
</feature>
<dbReference type="EMBL" id="CP041692">
    <property type="protein sequence ID" value="QDP95802.1"/>
    <property type="molecule type" value="Genomic_DNA"/>
</dbReference>